<evidence type="ECO:0000256" key="1">
    <source>
        <dbReference type="ARBA" id="ARBA00009431"/>
    </source>
</evidence>
<dbReference type="InterPro" id="IPR033124">
    <property type="entry name" value="Ser_caboxypep_his_AS"/>
</dbReference>
<accession>A0AAV1DBM3</accession>
<dbReference type="GO" id="GO:0004185">
    <property type="term" value="F:serine-type carboxypeptidase activity"/>
    <property type="evidence" value="ECO:0007669"/>
    <property type="project" value="InterPro"/>
</dbReference>
<keyword evidence="3" id="KW-0645">Protease</keyword>
<feature type="signal peptide" evidence="6">
    <location>
        <begin position="1"/>
        <end position="27"/>
    </location>
</feature>
<dbReference type="SUPFAM" id="SSF53474">
    <property type="entry name" value="alpha/beta-Hydrolases"/>
    <property type="match status" value="1"/>
</dbReference>
<dbReference type="EMBL" id="OX459121">
    <property type="protein sequence ID" value="CAI9104248.1"/>
    <property type="molecule type" value="Genomic_DNA"/>
</dbReference>
<evidence type="ECO:0000313" key="7">
    <source>
        <dbReference type="EMBL" id="CAI9104248.1"/>
    </source>
</evidence>
<evidence type="ECO:0000256" key="6">
    <source>
        <dbReference type="SAM" id="SignalP"/>
    </source>
</evidence>
<keyword evidence="2" id="KW-0121">Carboxypeptidase</keyword>
<dbReference type="InterPro" id="IPR001563">
    <property type="entry name" value="Peptidase_S10"/>
</dbReference>
<evidence type="ECO:0000313" key="8">
    <source>
        <dbReference type="Proteomes" id="UP001161247"/>
    </source>
</evidence>
<dbReference type="Proteomes" id="UP001161247">
    <property type="component" value="Chromosome 4"/>
</dbReference>
<keyword evidence="8" id="KW-1185">Reference proteome</keyword>
<reference evidence="7" key="1">
    <citation type="submission" date="2023-03" db="EMBL/GenBank/DDBJ databases">
        <authorList>
            <person name="Julca I."/>
        </authorList>
    </citation>
    <scope>NUCLEOTIDE SEQUENCE</scope>
</reference>
<dbReference type="AlphaFoldDB" id="A0AAV1DBM3"/>
<dbReference type="GO" id="GO:0006508">
    <property type="term" value="P:proteolysis"/>
    <property type="evidence" value="ECO:0007669"/>
    <property type="project" value="UniProtKB-KW"/>
</dbReference>
<dbReference type="GO" id="GO:0019748">
    <property type="term" value="P:secondary metabolic process"/>
    <property type="evidence" value="ECO:0007669"/>
    <property type="project" value="TreeGrafter"/>
</dbReference>
<sequence length="469" mass="53534">MDSFSPHQKKPLLLLLWLLFGSCFVFTNVGGSKSVVKTLPGFPPGTTLPFTLETGYITVGEEEDVELFYYFIESERDPETDPLLLWLTGGPGCSGFSGLVYEMGPLRFDFEAFDKDGSAQLILNPYSWTKRANIIFLDSPVGTGFSYNTTEEGYNTSDTKASEDVYTFLRKWFLENPKFMKNRLYIAGDSYAGKVIPLAVLTIAQGIEAGVKPKMHLQGYILGNPVTDDRIDGNAQIPYSHRLAILSDKYYKMAKVYCKGEYTNPDPGNALCQYALQLFQMCIKDIFRDHVLEPVCKPTLGDDYSFIRLISPRSPRRCRDDNYIVSHIWANDIAVQEALHVRNGTIKEWRRCNRELLHYDFNMESVVPYHKLLTDKGIQALVYSGDHDMVVPYIGTLEWIRLLNLTVDDDWRPWLVDDQVEGYTERYIHKETQFHLTFATVKGAGHTAPEYNPKQCLAMLERFLDSDSL</sequence>
<feature type="chain" id="PRO_5044010142" evidence="6">
    <location>
        <begin position="28"/>
        <end position="469"/>
    </location>
</feature>
<gene>
    <name evidence="7" type="ORF">OLC1_LOCUS13213</name>
</gene>
<keyword evidence="4" id="KW-0378">Hydrolase</keyword>
<dbReference type="PRINTS" id="PR00724">
    <property type="entry name" value="CRBOXYPTASEC"/>
</dbReference>
<evidence type="ECO:0000256" key="2">
    <source>
        <dbReference type="ARBA" id="ARBA00022645"/>
    </source>
</evidence>
<dbReference type="FunFam" id="3.40.50.1820:FF:000072">
    <property type="entry name" value="Serine carboxypeptidase-like 19"/>
    <property type="match status" value="1"/>
</dbReference>
<proteinExistence type="inferred from homology"/>
<comment type="similarity">
    <text evidence="1">Belongs to the peptidase S10 family.</text>
</comment>
<protein>
    <submittedName>
        <fullName evidence="7">OLC1v1002884C2</fullName>
    </submittedName>
</protein>
<dbReference type="GO" id="GO:0016747">
    <property type="term" value="F:acyltransferase activity, transferring groups other than amino-acyl groups"/>
    <property type="evidence" value="ECO:0007669"/>
    <property type="project" value="TreeGrafter"/>
</dbReference>
<keyword evidence="5" id="KW-0325">Glycoprotein</keyword>
<organism evidence="7 8">
    <name type="scientific">Oldenlandia corymbosa var. corymbosa</name>
    <dbReference type="NCBI Taxonomy" id="529605"/>
    <lineage>
        <taxon>Eukaryota</taxon>
        <taxon>Viridiplantae</taxon>
        <taxon>Streptophyta</taxon>
        <taxon>Embryophyta</taxon>
        <taxon>Tracheophyta</taxon>
        <taxon>Spermatophyta</taxon>
        <taxon>Magnoliopsida</taxon>
        <taxon>eudicotyledons</taxon>
        <taxon>Gunneridae</taxon>
        <taxon>Pentapetalae</taxon>
        <taxon>asterids</taxon>
        <taxon>lamiids</taxon>
        <taxon>Gentianales</taxon>
        <taxon>Rubiaceae</taxon>
        <taxon>Rubioideae</taxon>
        <taxon>Spermacoceae</taxon>
        <taxon>Hedyotis-Oldenlandia complex</taxon>
        <taxon>Oldenlandia</taxon>
    </lineage>
</organism>
<dbReference type="Pfam" id="PF00450">
    <property type="entry name" value="Peptidase_S10"/>
    <property type="match status" value="1"/>
</dbReference>
<dbReference type="PANTHER" id="PTHR11802:SF224">
    <property type="entry name" value="SERINE CARBOXYPEPTIDASE-LIKE 7 ISOFORM X1"/>
    <property type="match status" value="1"/>
</dbReference>
<name>A0AAV1DBM3_OLDCO</name>
<dbReference type="InterPro" id="IPR029058">
    <property type="entry name" value="AB_hydrolase_fold"/>
</dbReference>
<keyword evidence="6" id="KW-0732">Signal</keyword>
<dbReference type="PANTHER" id="PTHR11802">
    <property type="entry name" value="SERINE PROTEASE FAMILY S10 SERINE CARBOXYPEPTIDASE"/>
    <property type="match status" value="1"/>
</dbReference>
<dbReference type="Gene3D" id="3.40.50.1820">
    <property type="entry name" value="alpha/beta hydrolase"/>
    <property type="match status" value="1"/>
</dbReference>
<evidence type="ECO:0000256" key="5">
    <source>
        <dbReference type="ARBA" id="ARBA00023180"/>
    </source>
</evidence>
<evidence type="ECO:0000256" key="3">
    <source>
        <dbReference type="ARBA" id="ARBA00022670"/>
    </source>
</evidence>
<dbReference type="PROSITE" id="PS00560">
    <property type="entry name" value="CARBOXYPEPT_SER_HIS"/>
    <property type="match status" value="1"/>
</dbReference>
<evidence type="ECO:0000256" key="4">
    <source>
        <dbReference type="ARBA" id="ARBA00022801"/>
    </source>
</evidence>